<dbReference type="AlphaFoldDB" id="A0A523BC73"/>
<accession>A0A523BC73</accession>
<evidence type="ECO:0000313" key="3">
    <source>
        <dbReference type="Proteomes" id="UP000315399"/>
    </source>
</evidence>
<dbReference type="EMBL" id="QNVH01000035">
    <property type="protein sequence ID" value="TDA38556.1"/>
    <property type="molecule type" value="Genomic_DNA"/>
</dbReference>
<sequence length="159" mass="18170">MLMRWAEGSIYTSNEIERFEELYMVLVSSRYNPELAEYIKSVGGRWNPEIKAWDVPEDAYDDVKYKAMELGITLETPAQKIGRAGVKVSPGTGGEVPAQSRPDSQKNMQGTIRLRRSRDGRFVMVNINLIAFSEDVEKLLKGEVNSVRFRVMRPRPKQT</sequence>
<gene>
    <name evidence="2" type="ORF">DSO08_04040</name>
</gene>
<evidence type="ECO:0000313" key="2">
    <source>
        <dbReference type="EMBL" id="TDA38556.1"/>
    </source>
</evidence>
<organism evidence="2 3">
    <name type="scientific">Thermoproteota archaeon</name>
    <dbReference type="NCBI Taxonomy" id="2056631"/>
    <lineage>
        <taxon>Archaea</taxon>
        <taxon>Thermoproteota</taxon>
    </lineage>
</organism>
<comment type="caution">
    <text evidence="2">The sequence shown here is derived from an EMBL/GenBank/DDBJ whole genome shotgun (WGS) entry which is preliminary data.</text>
</comment>
<feature type="region of interest" description="Disordered" evidence="1">
    <location>
        <begin position="83"/>
        <end position="109"/>
    </location>
</feature>
<reference evidence="2 3" key="1">
    <citation type="journal article" date="2019" name="Nat. Microbiol.">
        <title>Expanding anaerobic alkane metabolism in the domain of Archaea.</title>
        <authorList>
            <person name="Wang Y."/>
            <person name="Wegener G."/>
            <person name="Hou J."/>
            <person name="Wang F."/>
            <person name="Xiao X."/>
        </authorList>
    </citation>
    <scope>NUCLEOTIDE SEQUENCE [LARGE SCALE GENOMIC DNA]</scope>
    <source>
        <strain evidence="2">WYZ-LMO10</strain>
    </source>
</reference>
<proteinExistence type="predicted"/>
<dbReference type="Proteomes" id="UP000315399">
    <property type="component" value="Unassembled WGS sequence"/>
</dbReference>
<evidence type="ECO:0000256" key="1">
    <source>
        <dbReference type="SAM" id="MobiDB-lite"/>
    </source>
</evidence>
<protein>
    <submittedName>
        <fullName evidence="2">Uncharacterized protein</fullName>
    </submittedName>
</protein>
<name>A0A523BC73_9CREN</name>